<name>A0A7T0KF51_9CORY</name>
<sequence length="386" mass="42032">MSITVDIHALQTIPPSLINRDDMGAPKTARFGGVQRQRVSSQSWKRAIREDFAQRFPSERLGKRTRLVGDLICRRIQELAEESGQAWDAEAAVAGVKSLFSAAKIKLVDPKNSAADDDEQKVDEQKVQYPEIGYLYFMSSHQIDAAARAILDKNGESFSKKEATGILDSEHSIDMALFGRMVADDAAHNVDASVQVAHALGIHESEPEFDYYTAVDDVVVDRKETGAGMIGTTQMMSSTLYRFATVDVDSLAENLAASEEVVEVVAAFVDSFITSLPSGKQNSFAHNTLPELVYVTVSDQRSVSLVSAFEEPVVATAKDGRRLTGARALATEAADIQHTYGIAPHAQFVLAIGELAEPFAEFAQVVTLPQLGERIAQAIRELQSEA</sequence>
<dbReference type="InterPro" id="IPR010148">
    <property type="entry name" value="CRISPR-assoc_prot_CT1975"/>
</dbReference>
<accession>A0A7T0KF51</accession>
<dbReference type="Proteomes" id="UP000594681">
    <property type="component" value="Chromosome"/>
</dbReference>
<gene>
    <name evidence="1" type="primary">cas7e</name>
    <name evidence="1" type="ORF">G7Y31_09785</name>
</gene>
<dbReference type="AlphaFoldDB" id="A0A7T0KF51"/>
<dbReference type="KEGG" id="cliz:G7Y31_09785"/>
<reference evidence="1 2" key="1">
    <citation type="submission" date="2020-11" db="EMBL/GenBank/DDBJ databases">
        <title>Corynebacterium sp. ZJ-599.</title>
        <authorList>
            <person name="Zhou J."/>
        </authorList>
    </citation>
    <scope>NUCLEOTIDE SEQUENCE [LARGE SCALE GENOMIC DNA]</scope>
    <source>
        <strain evidence="1 2">ZJ-599</strain>
    </source>
</reference>
<proteinExistence type="predicted"/>
<dbReference type="RefSeq" id="WP_165009652.1">
    <property type="nucleotide sequence ID" value="NZ_CP064954.1"/>
</dbReference>
<protein>
    <submittedName>
        <fullName evidence="1">Type I-E CRISPR-associated protein Cas7/Cse4/CasC</fullName>
    </submittedName>
</protein>
<evidence type="ECO:0000313" key="1">
    <source>
        <dbReference type="EMBL" id="QPK78814.1"/>
    </source>
</evidence>
<keyword evidence="2" id="KW-1185">Reference proteome</keyword>
<evidence type="ECO:0000313" key="2">
    <source>
        <dbReference type="Proteomes" id="UP000594681"/>
    </source>
</evidence>
<dbReference type="Pfam" id="PF09344">
    <property type="entry name" value="Cas_CT1975"/>
    <property type="match status" value="1"/>
</dbReference>
<dbReference type="EMBL" id="CP064954">
    <property type="protein sequence ID" value="QPK78814.1"/>
    <property type="molecule type" value="Genomic_DNA"/>
</dbReference>
<organism evidence="1 2">
    <name type="scientific">Corynebacterium lizhenjunii</name>
    <dbReference type="NCBI Taxonomy" id="2709394"/>
    <lineage>
        <taxon>Bacteria</taxon>
        <taxon>Bacillati</taxon>
        <taxon>Actinomycetota</taxon>
        <taxon>Actinomycetes</taxon>
        <taxon>Mycobacteriales</taxon>
        <taxon>Corynebacteriaceae</taxon>
        <taxon>Corynebacterium</taxon>
    </lineage>
</organism>
<dbReference type="NCBIfam" id="TIGR01869">
    <property type="entry name" value="casC_Cse4"/>
    <property type="match status" value="1"/>
</dbReference>